<evidence type="ECO:0000313" key="4">
    <source>
        <dbReference type="EMBL" id="TLM77241.1"/>
    </source>
</evidence>
<dbReference type="PANTHER" id="PTHR42776:SF27">
    <property type="entry name" value="DIPEPTIDYL PEPTIDASE FAMILY MEMBER 6"/>
    <property type="match status" value="1"/>
</dbReference>
<evidence type="ECO:0000256" key="2">
    <source>
        <dbReference type="SAM" id="SignalP"/>
    </source>
</evidence>
<feature type="domain" description="Peptidase S9 prolyl oligopeptidase catalytic" evidence="3">
    <location>
        <begin position="444"/>
        <end position="657"/>
    </location>
</feature>
<dbReference type="SUPFAM" id="SSF50969">
    <property type="entry name" value="YVTN repeat-like/Quinoprotein amine dehydrogenase"/>
    <property type="match status" value="1"/>
</dbReference>
<feature type="chain" id="PRO_5045070519" evidence="2">
    <location>
        <begin position="26"/>
        <end position="661"/>
    </location>
</feature>
<protein>
    <submittedName>
        <fullName evidence="4">S9 family peptidase</fullName>
    </submittedName>
</protein>
<dbReference type="InterPro" id="IPR001375">
    <property type="entry name" value="Peptidase_S9_cat"/>
</dbReference>
<organism evidence="4 5">
    <name type="scientific">Microbulbifer harenosus</name>
    <dbReference type="NCBI Taxonomy" id="2576840"/>
    <lineage>
        <taxon>Bacteria</taxon>
        <taxon>Pseudomonadati</taxon>
        <taxon>Pseudomonadota</taxon>
        <taxon>Gammaproteobacteria</taxon>
        <taxon>Cellvibrionales</taxon>
        <taxon>Microbulbiferaceae</taxon>
        <taxon>Microbulbifer</taxon>
    </lineage>
</organism>
<dbReference type="InterPro" id="IPR011044">
    <property type="entry name" value="Quino_amine_DH_bsu"/>
</dbReference>
<reference evidence="4 5" key="1">
    <citation type="submission" date="2019-05" db="EMBL/GenBank/DDBJ databases">
        <title>Microbulbifer harenosus sp. nov., an alginate-degrading bacterium isolated from coastal sand.</title>
        <authorList>
            <person name="Huang H."/>
            <person name="Mo K."/>
            <person name="Bao S."/>
        </authorList>
    </citation>
    <scope>NUCLEOTIDE SEQUENCE [LARGE SCALE GENOMIC DNA]</scope>
    <source>
        <strain evidence="4 5">HB161719</strain>
    </source>
</reference>
<dbReference type="Pfam" id="PF00326">
    <property type="entry name" value="Peptidase_S9"/>
    <property type="match status" value="1"/>
</dbReference>
<accession>A0ABY2UJ41</accession>
<name>A0ABY2UJ41_9GAMM</name>
<dbReference type="PANTHER" id="PTHR42776">
    <property type="entry name" value="SERINE PEPTIDASE S9 FAMILY MEMBER"/>
    <property type="match status" value="1"/>
</dbReference>
<dbReference type="SUPFAM" id="SSF53474">
    <property type="entry name" value="alpha/beta-Hydrolases"/>
    <property type="match status" value="1"/>
</dbReference>
<dbReference type="Gene3D" id="3.40.50.1820">
    <property type="entry name" value="alpha/beta hydrolase"/>
    <property type="match status" value="1"/>
</dbReference>
<evidence type="ECO:0000313" key="5">
    <source>
        <dbReference type="Proteomes" id="UP000306791"/>
    </source>
</evidence>
<keyword evidence="5" id="KW-1185">Reference proteome</keyword>
<keyword evidence="2" id="KW-0732">Signal</keyword>
<evidence type="ECO:0000259" key="3">
    <source>
        <dbReference type="Pfam" id="PF00326"/>
    </source>
</evidence>
<comment type="caution">
    <text evidence="4">The sequence shown here is derived from an EMBL/GenBank/DDBJ whole genome shotgun (WGS) entry which is preliminary data.</text>
</comment>
<proteinExistence type="predicted"/>
<dbReference type="Proteomes" id="UP000306791">
    <property type="component" value="Unassembled WGS sequence"/>
</dbReference>
<gene>
    <name evidence="4" type="ORF">FDY93_09890</name>
</gene>
<dbReference type="RefSeq" id="WP_138235583.1">
    <property type="nucleotide sequence ID" value="NZ_CP185860.1"/>
</dbReference>
<sequence length="661" mass="74417">MIARLRQWKITALVAILLFPQMVPAKEQSSTEGLTARDYGTLPSISMMTISPSGERIAYRSTADGKDFAIIYSLSEKRHVASLDLSEITPRNMYFATDDELILVASEVRRLFGFRDKLDLSTAYAFNLEQREVRQLLTPGDLIYRGQSGLGRIAGFSPDKKFVYMPAYVPDDEYDQSPRMSLVQVELDSPRRPRVHFKGQDESIDFFLDDKGQVIAHELFDNRKNRHTILALQGDEWKEIYREDTELMKISVVGLTPDRESLVLVANNSETNRDDYFIMDLVTGEIENAGLGRSDADIESTFTGMDRVVWGVSYSGFNPSYKFFDEDLDKRMAEIQAYFPEHSVWLRDWSEGWDDLIVYVEGSNVAGIYYKFSKGQAPVQMASARPGIADEMVHPIGRMSFRARDGMIIPSLLTIPRNSVAELKNLPAVLMPHGGPGSYDRVGFDWLAQALANRGYLVIQPQFRGSTGFGLAHYTAGHGEWGGKMQDDLTDAVSVLAKKGIVDPERVCIVGASYGGYAALAGGAFTPELYQCVVSINGVADLEDMLRDEERQHGDDHWVVAYWQKNIGKGEASRDLLRKVSPVRYADSFQAPVLLIHGEDDLTVPFSQSKDMYKKLKRAKKPVQLVELKDETHHLLHNETRLQTVEAIVDFVDQYLQPSTE</sequence>
<evidence type="ECO:0000256" key="1">
    <source>
        <dbReference type="ARBA" id="ARBA00022801"/>
    </source>
</evidence>
<feature type="signal peptide" evidence="2">
    <location>
        <begin position="1"/>
        <end position="25"/>
    </location>
</feature>
<keyword evidence="1" id="KW-0378">Hydrolase</keyword>
<dbReference type="EMBL" id="VANI01000010">
    <property type="protein sequence ID" value="TLM77241.1"/>
    <property type="molecule type" value="Genomic_DNA"/>
</dbReference>
<dbReference type="InterPro" id="IPR029058">
    <property type="entry name" value="AB_hydrolase_fold"/>
</dbReference>